<reference evidence="1 2" key="1">
    <citation type="submission" date="2024-03" db="EMBL/GenBank/DDBJ databases">
        <authorList>
            <person name="Martinez-Hernandez J."/>
        </authorList>
    </citation>
    <scope>NUCLEOTIDE SEQUENCE [LARGE SCALE GENOMIC DNA]</scope>
</reference>
<proteinExistence type="predicted"/>
<protein>
    <submittedName>
        <fullName evidence="1">Uncharacterized protein</fullName>
    </submittedName>
</protein>
<sequence length="61" mass="6966">MGGWGSGDRTYCLRGGIDFSGLREPGEWGRGKRVRNEWACCHTRRLLGESVSWAKLQSKFY</sequence>
<accession>A0AAV1XQW2</accession>
<dbReference type="AlphaFoldDB" id="A0AAV1XQW2"/>
<comment type="caution">
    <text evidence="1">The sequence shown here is derived from an EMBL/GenBank/DDBJ whole genome shotgun (WGS) entry which is preliminary data.</text>
</comment>
<evidence type="ECO:0000313" key="2">
    <source>
        <dbReference type="Proteomes" id="UP001497480"/>
    </source>
</evidence>
<dbReference type="Proteomes" id="UP001497480">
    <property type="component" value="Unassembled WGS sequence"/>
</dbReference>
<keyword evidence="2" id="KW-1185">Reference proteome</keyword>
<gene>
    <name evidence="1" type="ORF">LLUT_LOCUS24547</name>
</gene>
<name>A0AAV1XQW2_LUPLU</name>
<organism evidence="1 2">
    <name type="scientific">Lupinus luteus</name>
    <name type="common">European yellow lupine</name>
    <dbReference type="NCBI Taxonomy" id="3873"/>
    <lineage>
        <taxon>Eukaryota</taxon>
        <taxon>Viridiplantae</taxon>
        <taxon>Streptophyta</taxon>
        <taxon>Embryophyta</taxon>
        <taxon>Tracheophyta</taxon>
        <taxon>Spermatophyta</taxon>
        <taxon>Magnoliopsida</taxon>
        <taxon>eudicotyledons</taxon>
        <taxon>Gunneridae</taxon>
        <taxon>Pentapetalae</taxon>
        <taxon>rosids</taxon>
        <taxon>fabids</taxon>
        <taxon>Fabales</taxon>
        <taxon>Fabaceae</taxon>
        <taxon>Papilionoideae</taxon>
        <taxon>50 kb inversion clade</taxon>
        <taxon>genistoids sensu lato</taxon>
        <taxon>core genistoids</taxon>
        <taxon>Genisteae</taxon>
        <taxon>Lupinus</taxon>
    </lineage>
</organism>
<evidence type="ECO:0000313" key="1">
    <source>
        <dbReference type="EMBL" id="CAL0323487.1"/>
    </source>
</evidence>
<dbReference type="EMBL" id="CAXHTB010000017">
    <property type="protein sequence ID" value="CAL0323487.1"/>
    <property type="molecule type" value="Genomic_DNA"/>
</dbReference>